<proteinExistence type="predicted"/>
<dbReference type="AlphaFoldDB" id="A0A8X6NM34"/>
<comment type="caution">
    <text evidence="1">The sequence shown here is derived from an EMBL/GenBank/DDBJ whole genome shotgun (WGS) entry which is preliminary data.</text>
</comment>
<accession>A0A8X6NM34</accession>
<sequence>MRRLGEDLTKAKEVVVETFAENFGYFVLCTTRTQLTFEEIKERQCPDVKANDAHGRMLYAPDVDPPPSPVTVGLILEDDDCAQMQDWFDGSK</sequence>
<keyword evidence="2" id="KW-1185">Reference proteome</keyword>
<name>A0A8X6NM34_NEPPI</name>
<dbReference type="Proteomes" id="UP000887013">
    <property type="component" value="Unassembled WGS sequence"/>
</dbReference>
<dbReference type="EMBL" id="BMAW01059320">
    <property type="protein sequence ID" value="GFT20678.1"/>
    <property type="molecule type" value="Genomic_DNA"/>
</dbReference>
<organism evidence="1 2">
    <name type="scientific">Nephila pilipes</name>
    <name type="common">Giant wood spider</name>
    <name type="synonym">Nephila maculata</name>
    <dbReference type="NCBI Taxonomy" id="299642"/>
    <lineage>
        <taxon>Eukaryota</taxon>
        <taxon>Metazoa</taxon>
        <taxon>Ecdysozoa</taxon>
        <taxon>Arthropoda</taxon>
        <taxon>Chelicerata</taxon>
        <taxon>Arachnida</taxon>
        <taxon>Araneae</taxon>
        <taxon>Araneomorphae</taxon>
        <taxon>Entelegynae</taxon>
        <taxon>Araneoidea</taxon>
        <taxon>Nephilidae</taxon>
        <taxon>Nephila</taxon>
    </lineage>
</organism>
<protein>
    <submittedName>
        <fullName evidence="1">Uncharacterized protein</fullName>
    </submittedName>
</protein>
<gene>
    <name evidence="1" type="ORF">NPIL_61381</name>
</gene>
<evidence type="ECO:0000313" key="2">
    <source>
        <dbReference type="Proteomes" id="UP000887013"/>
    </source>
</evidence>
<evidence type="ECO:0000313" key="1">
    <source>
        <dbReference type="EMBL" id="GFT20678.1"/>
    </source>
</evidence>
<reference evidence="1" key="1">
    <citation type="submission" date="2020-08" db="EMBL/GenBank/DDBJ databases">
        <title>Multicomponent nature underlies the extraordinary mechanical properties of spider dragline silk.</title>
        <authorList>
            <person name="Kono N."/>
            <person name="Nakamura H."/>
            <person name="Mori M."/>
            <person name="Yoshida Y."/>
            <person name="Ohtoshi R."/>
            <person name="Malay A.D."/>
            <person name="Moran D.A.P."/>
            <person name="Tomita M."/>
            <person name="Numata K."/>
            <person name="Arakawa K."/>
        </authorList>
    </citation>
    <scope>NUCLEOTIDE SEQUENCE</scope>
</reference>